<keyword evidence="3" id="KW-1185">Reference proteome</keyword>
<organism evidence="2 3">
    <name type="scientific">Botryosphaeria dothidea</name>
    <dbReference type="NCBI Taxonomy" id="55169"/>
    <lineage>
        <taxon>Eukaryota</taxon>
        <taxon>Fungi</taxon>
        <taxon>Dikarya</taxon>
        <taxon>Ascomycota</taxon>
        <taxon>Pezizomycotina</taxon>
        <taxon>Dothideomycetes</taxon>
        <taxon>Dothideomycetes incertae sedis</taxon>
        <taxon>Botryosphaeriales</taxon>
        <taxon>Botryosphaeriaceae</taxon>
        <taxon>Botryosphaeria</taxon>
    </lineage>
</organism>
<proteinExistence type="predicted"/>
<feature type="region of interest" description="Disordered" evidence="1">
    <location>
        <begin position="196"/>
        <end position="239"/>
    </location>
</feature>
<dbReference type="AlphaFoldDB" id="A0A8H4IIF2"/>
<protein>
    <submittedName>
        <fullName evidence="2">Uncharacterized protein</fullName>
    </submittedName>
</protein>
<gene>
    <name evidence="2" type="ORF">GTA08_BOTSDO10884</name>
</gene>
<feature type="compositionally biased region" description="Basic and acidic residues" evidence="1">
    <location>
        <begin position="340"/>
        <end position="349"/>
    </location>
</feature>
<sequence>MEKGHVDGAFLDGDLEYRDPADHSFDQHKSWKRIPSDRNSDYFQMCLVEIGFRKIARQWEKNMEAIDDACRDFNNRVHVKIHSNTGRSAYWRGGVDKDLLNAYKLQTRLETLQINLFYVIDRKEGVWHNFRDARPRKRQGEVYDKRNKTDEEEAEYRRIKFLLFFCAEMQADRLYSFRERIKVKIEELRTLRELMAGESQNPLPKKAQTPPTQTPPTQTPPTQTPPTQPASTQPQPSKSILTTTKDKLKAFGSGLKKALKKQPKASSKANGGEEDQGGSNDDGNQGGSNGDGAQDKSNEHTKDKGRAEGDSYDGTAARPSKSSSERARDNLNLAGPSRNRGMEREDENLLPRSRSNSPRPKAIAPAHPWAPRWQPSR</sequence>
<dbReference type="EMBL" id="WWBZ02000082">
    <property type="protein sequence ID" value="KAF4301349.1"/>
    <property type="molecule type" value="Genomic_DNA"/>
</dbReference>
<feature type="compositionally biased region" description="Pro residues" evidence="1">
    <location>
        <begin position="212"/>
        <end position="228"/>
    </location>
</feature>
<dbReference type="Proteomes" id="UP000572817">
    <property type="component" value="Unassembled WGS sequence"/>
</dbReference>
<comment type="caution">
    <text evidence="2">The sequence shown here is derived from an EMBL/GenBank/DDBJ whole genome shotgun (WGS) entry which is preliminary data.</text>
</comment>
<feature type="region of interest" description="Disordered" evidence="1">
    <location>
        <begin position="254"/>
        <end position="377"/>
    </location>
</feature>
<accession>A0A8H4IIF2</accession>
<name>A0A8H4IIF2_9PEZI</name>
<feature type="compositionally biased region" description="Basic and acidic residues" evidence="1">
    <location>
        <begin position="293"/>
        <end position="309"/>
    </location>
</feature>
<reference evidence="2" key="1">
    <citation type="submission" date="2020-04" db="EMBL/GenBank/DDBJ databases">
        <title>Genome Assembly and Annotation of Botryosphaeria dothidea sdau 11-99, a Latent Pathogen of Apple Fruit Ring Rot in China.</title>
        <authorList>
            <person name="Yu C."/>
            <person name="Diao Y."/>
            <person name="Lu Q."/>
            <person name="Zhao J."/>
            <person name="Cui S."/>
            <person name="Peng C."/>
            <person name="He B."/>
            <person name="Liu H."/>
        </authorList>
    </citation>
    <scope>NUCLEOTIDE SEQUENCE [LARGE SCALE GENOMIC DNA]</scope>
    <source>
        <strain evidence="2">Sdau11-99</strain>
    </source>
</reference>
<evidence type="ECO:0000256" key="1">
    <source>
        <dbReference type="SAM" id="MobiDB-lite"/>
    </source>
</evidence>
<evidence type="ECO:0000313" key="2">
    <source>
        <dbReference type="EMBL" id="KAF4301349.1"/>
    </source>
</evidence>
<evidence type="ECO:0000313" key="3">
    <source>
        <dbReference type="Proteomes" id="UP000572817"/>
    </source>
</evidence>